<proteinExistence type="predicted"/>
<protein>
    <submittedName>
        <fullName evidence="1">Uncharacterized protein</fullName>
    </submittedName>
</protein>
<gene>
    <name evidence="1" type="ORF">MRB53_017233</name>
</gene>
<evidence type="ECO:0000313" key="2">
    <source>
        <dbReference type="Proteomes" id="UP001234297"/>
    </source>
</evidence>
<organism evidence="1 2">
    <name type="scientific">Persea americana</name>
    <name type="common">Avocado</name>
    <dbReference type="NCBI Taxonomy" id="3435"/>
    <lineage>
        <taxon>Eukaryota</taxon>
        <taxon>Viridiplantae</taxon>
        <taxon>Streptophyta</taxon>
        <taxon>Embryophyta</taxon>
        <taxon>Tracheophyta</taxon>
        <taxon>Spermatophyta</taxon>
        <taxon>Magnoliopsida</taxon>
        <taxon>Magnoliidae</taxon>
        <taxon>Laurales</taxon>
        <taxon>Lauraceae</taxon>
        <taxon>Persea</taxon>
    </lineage>
</organism>
<keyword evidence="2" id="KW-1185">Reference proteome</keyword>
<reference evidence="1 2" key="1">
    <citation type="journal article" date="2022" name="Hortic Res">
        <title>A haplotype resolved chromosomal level avocado genome allows analysis of novel avocado genes.</title>
        <authorList>
            <person name="Nath O."/>
            <person name="Fletcher S.J."/>
            <person name="Hayward A."/>
            <person name="Shaw L.M."/>
            <person name="Masouleh A.K."/>
            <person name="Furtado A."/>
            <person name="Henry R.J."/>
            <person name="Mitter N."/>
        </authorList>
    </citation>
    <scope>NUCLEOTIDE SEQUENCE [LARGE SCALE GENOMIC DNA]</scope>
    <source>
        <strain evidence="2">cv. Hass</strain>
    </source>
</reference>
<accession>A0ACC2M4E8</accession>
<evidence type="ECO:0000313" key="1">
    <source>
        <dbReference type="EMBL" id="KAJ8640539.1"/>
    </source>
</evidence>
<dbReference type="EMBL" id="CM056813">
    <property type="protein sequence ID" value="KAJ8640539.1"/>
    <property type="molecule type" value="Genomic_DNA"/>
</dbReference>
<sequence length="433" mass="46447">MEQVVLVAREAFGGLAKKIVMLTVQENRQLIGSLGKGGSVGIVEQIHVSHSNFTGTMNGARIKTWQGGSGYVRGISFQDIILDEVQTAIAIDQFYPALSKVILAFFFLLCSTTYVPAQSSSVLHVTSFGAVGDGKTDDSQAFAKAWHAACSAYGSTSYLFIDWRRTFLLKPVSFKGPCNSKNVHVRALYFNACNGLQLSGLSLHDNPRNHIGVNMCDGAVLSHLTITAPGDSPNTDGIDIANLKNMQIHNCIISTGDDCIAINNGTSNVNISYITCGPGHGISVGSLGVGQSYAAVEDIHVSHSTFTETMWAARIKTWKRGSGYARRISYDDIILKNVQRAITIDQQYDPDIYEPLVEVSDVSFIGFHGSATKADAVSMTCGSGPRGCTDVVLRDVNITSAVGMKLEAFCQNAHGPPCTSCKPQDCVNPGSYV</sequence>
<comment type="caution">
    <text evidence="1">The sequence shown here is derived from an EMBL/GenBank/DDBJ whole genome shotgun (WGS) entry which is preliminary data.</text>
</comment>
<name>A0ACC2M4E8_PERAE</name>
<dbReference type="Proteomes" id="UP001234297">
    <property type="component" value="Chromosome 5"/>
</dbReference>